<comment type="similarity">
    <text evidence="1 5">Belongs to the GcvH family.</text>
</comment>
<evidence type="ECO:0000256" key="1">
    <source>
        <dbReference type="ARBA" id="ARBA00009249"/>
    </source>
</evidence>
<evidence type="ECO:0000256" key="4">
    <source>
        <dbReference type="PIRSR" id="PIRSR617453-50"/>
    </source>
</evidence>
<dbReference type="PANTHER" id="PTHR11715">
    <property type="entry name" value="GLYCINE CLEAVAGE SYSTEM H PROTEIN"/>
    <property type="match status" value="1"/>
</dbReference>
<dbReference type="Pfam" id="PF01597">
    <property type="entry name" value="GCV_H"/>
    <property type="match status" value="1"/>
</dbReference>
<dbReference type="PROSITE" id="PS50968">
    <property type="entry name" value="BIOTINYL_LIPOYL"/>
    <property type="match status" value="1"/>
</dbReference>
<organism evidence="7">
    <name type="scientific">Arcella intermedia</name>
    <dbReference type="NCBI Taxonomy" id="1963864"/>
    <lineage>
        <taxon>Eukaryota</taxon>
        <taxon>Amoebozoa</taxon>
        <taxon>Tubulinea</taxon>
        <taxon>Elardia</taxon>
        <taxon>Arcellinida</taxon>
        <taxon>Sphaerothecina</taxon>
        <taxon>Arcellidae</taxon>
        <taxon>Arcella</taxon>
    </lineage>
</organism>
<evidence type="ECO:0000256" key="5">
    <source>
        <dbReference type="RuleBase" id="RU364055"/>
    </source>
</evidence>
<dbReference type="EMBL" id="GIBP01009325">
    <property type="protein sequence ID" value="NDV38294.1"/>
    <property type="molecule type" value="Transcribed_RNA"/>
</dbReference>
<keyword evidence="2 4" id="KW-0450">Lipoyl</keyword>
<evidence type="ECO:0000313" key="7">
    <source>
        <dbReference type="EMBL" id="NDV38294.1"/>
    </source>
</evidence>
<dbReference type="Gene3D" id="2.40.50.100">
    <property type="match status" value="1"/>
</dbReference>
<dbReference type="CDD" id="cd06848">
    <property type="entry name" value="GCS_H"/>
    <property type="match status" value="1"/>
</dbReference>
<name>A0A6B2LMR3_9EUKA</name>
<comment type="subunit">
    <text evidence="5">The glycine cleavage system is composed of four proteins: P, T, L and H.</text>
</comment>
<dbReference type="GO" id="GO:0009249">
    <property type="term" value="P:protein lipoylation"/>
    <property type="evidence" value="ECO:0007669"/>
    <property type="project" value="TreeGrafter"/>
</dbReference>
<dbReference type="HAMAP" id="MF_00272">
    <property type="entry name" value="GcvH"/>
    <property type="match status" value="1"/>
</dbReference>
<dbReference type="InterPro" id="IPR033753">
    <property type="entry name" value="GCV_H/Fam206"/>
</dbReference>
<comment type="subcellular location">
    <subcellularLocation>
        <location evidence="5">Mitochondrion</location>
    </subcellularLocation>
</comment>
<dbReference type="GO" id="GO:0005960">
    <property type="term" value="C:glycine cleavage complex"/>
    <property type="evidence" value="ECO:0007669"/>
    <property type="project" value="UniProtKB-UniRule"/>
</dbReference>
<evidence type="ECO:0000259" key="6">
    <source>
        <dbReference type="PROSITE" id="PS50968"/>
    </source>
</evidence>
<dbReference type="GO" id="GO:0019464">
    <property type="term" value="P:glycine decarboxylation via glycine cleavage system"/>
    <property type="evidence" value="ECO:0007669"/>
    <property type="project" value="UniProtKB-UniRule"/>
</dbReference>
<comment type="function">
    <text evidence="5">The H protein shuttles the methylamine group of glycine from the P protein to the T protein.</text>
</comment>
<dbReference type="InterPro" id="IPR002930">
    <property type="entry name" value="GCV_H"/>
</dbReference>
<dbReference type="NCBIfam" id="TIGR00527">
    <property type="entry name" value="gcvH"/>
    <property type="match status" value="1"/>
</dbReference>
<evidence type="ECO:0000256" key="3">
    <source>
        <dbReference type="ARBA" id="ARBA00022946"/>
    </source>
</evidence>
<protein>
    <recommendedName>
        <fullName evidence="5">Glycine cleavage system H protein</fullName>
    </recommendedName>
</protein>
<reference evidence="7" key="1">
    <citation type="journal article" date="2020" name="J. Eukaryot. Microbiol.">
        <title>De novo Sequencing, Assembly and Annotation of the Transcriptome for the Free-Living Testate Amoeba Arcella intermedia.</title>
        <authorList>
            <person name="Ribeiro G.M."/>
            <person name="Porfirio-Sousa A.L."/>
            <person name="Maurer-Alcala X.X."/>
            <person name="Katz L.A."/>
            <person name="Lahr D.J.G."/>
        </authorList>
    </citation>
    <scope>NUCLEOTIDE SEQUENCE</scope>
</reference>
<comment type="cofactor">
    <cofactor evidence="5">
        <name>(R)-lipoate</name>
        <dbReference type="ChEBI" id="CHEBI:83088"/>
    </cofactor>
    <text evidence="5">Binds 1 lipoyl cofactor covalently.</text>
</comment>
<keyword evidence="5" id="KW-0496">Mitochondrion</keyword>
<dbReference type="InterPro" id="IPR011053">
    <property type="entry name" value="Single_hybrid_motif"/>
</dbReference>
<dbReference type="PANTHER" id="PTHR11715:SF3">
    <property type="entry name" value="GLYCINE CLEAVAGE SYSTEM H PROTEIN-RELATED"/>
    <property type="match status" value="1"/>
</dbReference>
<feature type="modified residue" description="N6-lipoyllysine" evidence="4">
    <location>
        <position position="62"/>
    </location>
</feature>
<evidence type="ECO:0000256" key="2">
    <source>
        <dbReference type="ARBA" id="ARBA00022823"/>
    </source>
</evidence>
<dbReference type="NCBIfam" id="NF002270">
    <property type="entry name" value="PRK01202.1"/>
    <property type="match status" value="1"/>
</dbReference>
<dbReference type="AlphaFoldDB" id="A0A6B2LMR3"/>
<dbReference type="InterPro" id="IPR000089">
    <property type="entry name" value="Biotin_lipoyl"/>
</dbReference>
<dbReference type="PROSITE" id="PS00189">
    <property type="entry name" value="LIPOYL"/>
    <property type="match status" value="1"/>
</dbReference>
<sequence length="129" mass="14505">MDEETRFSNSHEWVKEYQQGKGVIGITAHATEALGDIVFVELPTVGEKFKKGEAFATVESVKAASDVYMPVDGVIEEVNTELEESPGILNESPYVNGWMVKVSLDHPYQMYETDLVNEEDYLELLKSDK</sequence>
<dbReference type="SUPFAM" id="SSF51230">
    <property type="entry name" value="Single hybrid motif"/>
    <property type="match status" value="1"/>
</dbReference>
<dbReference type="GO" id="GO:0005739">
    <property type="term" value="C:mitochondrion"/>
    <property type="evidence" value="ECO:0007669"/>
    <property type="project" value="UniProtKB-SubCell"/>
</dbReference>
<dbReference type="InterPro" id="IPR017453">
    <property type="entry name" value="GCV_H_sub"/>
</dbReference>
<keyword evidence="3 5" id="KW-0809">Transit peptide</keyword>
<accession>A0A6B2LMR3</accession>
<feature type="domain" description="Lipoyl-binding" evidence="6">
    <location>
        <begin position="21"/>
        <end position="103"/>
    </location>
</feature>
<proteinExistence type="inferred from homology"/>
<dbReference type="InterPro" id="IPR003016">
    <property type="entry name" value="2-oxoA_DH_lipoyl-BS"/>
</dbReference>